<evidence type="ECO:0000256" key="4">
    <source>
        <dbReference type="ARBA" id="ARBA00022917"/>
    </source>
</evidence>
<dbReference type="FunFam" id="1.10.8.10:FF:000001">
    <property type="entry name" value="Elongation factor Ts"/>
    <property type="match status" value="1"/>
</dbReference>
<evidence type="ECO:0000256" key="1">
    <source>
        <dbReference type="ARBA" id="ARBA00005532"/>
    </source>
</evidence>
<reference evidence="9 10" key="1">
    <citation type="submission" date="2018-10" db="EMBL/GenBank/DDBJ databases">
        <title>Genomic Encyclopedia of Archaeal and Bacterial Type Strains, Phase II (KMG-II): from individual species to whole genera.</title>
        <authorList>
            <person name="Goeker M."/>
        </authorList>
    </citation>
    <scope>NUCLEOTIDE SEQUENCE [LARGE SCALE GENOMIC DNA]</scope>
    <source>
        <strain evidence="9 10">DSM 16510</strain>
    </source>
</reference>
<evidence type="ECO:0000313" key="9">
    <source>
        <dbReference type="EMBL" id="RLJ69911.1"/>
    </source>
</evidence>
<sequence>MAVSMNDVKKLREMTGAGMLDCKKALEEAQGDIEKAKEILRVKGLAKAEKKASRETKEGLIVVKVTEDRKKGAMIELNCETDFVARNEEFQALAEAILEHVLTVDENADKQGDGSEILAQKFFKDESKTIEELIKEAIAKIGENIRLSRYCRYDTQDYLHSYVHGGGRIGVLLDFKAPEVNEQVLRLVQDIAMQIAAMRPEFVSIDTIPAEALEREKRILMEQARQEGKPENILEKIVQGKLKKFYQEKVLLEQAFIKDDKKTVGQVIRESGLGVDIKRFCRFELGGL</sequence>
<organism evidence="9 10">
    <name type="scientific">Hydrogenivirga caldilitoris</name>
    <dbReference type="NCBI Taxonomy" id="246264"/>
    <lineage>
        <taxon>Bacteria</taxon>
        <taxon>Pseudomonadati</taxon>
        <taxon>Aquificota</taxon>
        <taxon>Aquificia</taxon>
        <taxon>Aquificales</taxon>
        <taxon>Aquificaceae</taxon>
        <taxon>Hydrogenivirga</taxon>
    </lineage>
</organism>
<dbReference type="InterPro" id="IPR036402">
    <property type="entry name" value="EF-Ts_dimer_sf"/>
</dbReference>
<evidence type="ECO:0000256" key="6">
    <source>
        <dbReference type="RuleBase" id="RU000642"/>
    </source>
</evidence>
<dbReference type="Pfam" id="PF00889">
    <property type="entry name" value="EF_TS"/>
    <property type="match status" value="1"/>
</dbReference>
<comment type="caution">
    <text evidence="9">The sequence shown here is derived from an EMBL/GenBank/DDBJ whole genome shotgun (WGS) entry which is preliminary data.</text>
</comment>
<evidence type="ECO:0000259" key="8">
    <source>
        <dbReference type="Pfam" id="PF00889"/>
    </source>
</evidence>
<dbReference type="RefSeq" id="WP_121008864.1">
    <property type="nucleotide sequence ID" value="NZ_RCCJ01000001.1"/>
</dbReference>
<dbReference type="Gene3D" id="1.10.8.10">
    <property type="entry name" value="DNA helicase RuvA subunit, C-terminal domain"/>
    <property type="match status" value="1"/>
</dbReference>
<keyword evidence="4 5" id="KW-0648">Protein biosynthesis</keyword>
<dbReference type="SUPFAM" id="SSF46934">
    <property type="entry name" value="UBA-like"/>
    <property type="match status" value="1"/>
</dbReference>
<dbReference type="EMBL" id="RCCJ01000001">
    <property type="protein sequence ID" value="RLJ69911.1"/>
    <property type="molecule type" value="Genomic_DNA"/>
</dbReference>
<dbReference type="GO" id="GO:0005737">
    <property type="term" value="C:cytoplasm"/>
    <property type="evidence" value="ECO:0007669"/>
    <property type="project" value="UniProtKB-SubCell"/>
</dbReference>
<dbReference type="InterPro" id="IPR018101">
    <property type="entry name" value="Transl_elong_Ts_CS"/>
</dbReference>
<dbReference type="NCBIfam" id="TIGR00116">
    <property type="entry name" value="tsf"/>
    <property type="match status" value="1"/>
</dbReference>
<comment type="similarity">
    <text evidence="1 5 6">Belongs to the EF-Ts family.</text>
</comment>
<dbReference type="InterPro" id="IPR014039">
    <property type="entry name" value="Transl_elong_EFTs/EF1B_dimer"/>
</dbReference>
<dbReference type="PANTHER" id="PTHR11741:SF0">
    <property type="entry name" value="ELONGATION FACTOR TS, MITOCHONDRIAL"/>
    <property type="match status" value="1"/>
</dbReference>
<keyword evidence="5" id="KW-0963">Cytoplasm</keyword>
<dbReference type="PANTHER" id="PTHR11741">
    <property type="entry name" value="ELONGATION FACTOR TS"/>
    <property type="match status" value="1"/>
</dbReference>
<keyword evidence="3 5" id="KW-0251">Elongation factor</keyword>
<comment type="subcellular location">
    <subcellularLocation>
        <location evidence="5 7">Cytoplasm</location>
    </subcellularLocation>
</comment>
<dbReference type="InterPro" id="IPR001816">
    <property type="entry name" value="Transl_elong_EFTs/EF1B"/>
</dbReference>
<dbReference type="HAMAP" id="MF_00050">
    <property type="entry name" value="EF_Ts"/>
    <property type="match status" value="1"/>
</dbReference>
<proteinExistence type="inferred from homology"/>
<keyword evidence="10" id="KW-1185">Reference proteome</keyword>
<dbReference type="GO" id="GO:0003746">
    <property type="term" value="F:translation elongation factor activity"/>
    <property type="evidence" value="ECO:0007669"/>
    <property type="project" value="UniProtKB-UniRule"/>
</dbReference>
<name>A0A497XNS5_9AQUI</name>
<dbReference type="Gene3D" id="3.30.479.20">
    <property type="entry name" value="Elongation factor Ts, dimerisation domain"/>
    <property type="match status" value="2"/>
</dbReference>
<feature type="region of interest" description="Involved in Mg(2+) ion dislocation from EF-Tu" evidence="5">
    <location>
        <begin position="81"/>
        <end position="84"/>
    </location>
</feature>
<evidence type="ECO:0000256" key="3">
    <source>
        <dbReference type="ARBA" id="ARBA00022768"/>
    </source>
</evidence>
<comment type="function">
    <text evidence="5 6">Associates with the EF-Tu.GDP complex and induces the exchange of GDP to GTP. It remains bound to the aminoacyl-tRNA.EF-Tu.GTP complex up to the GTP hydrolysis stage on the ribosome.</text>
</comment>
<protein>
    <recommendedName>
        <fullName evidence="2 5">Elongation factor Ts</fullName>
        <shortName evidence="5">EF-Ts</shortName>
    </recommendedName>
</protein>
<evidence type="ECO:0000256" key="7">
    <source>
        <dbReference type="RuleBase" id="RU000643"/>
    </source>
</evidence>
<gene>
    <name evidence="5" type="primary">tsf</name>
    <name evidence="9" type="ORF">BCF55_0170</name>
</gene>
<evidence type="ECO:0000313" key="10">
    <source>
        <dbReference type="Proteomes" id="UP000267841"/>
    </source>
</evidence>
<dbReference type="OrthoDB" id="9808348at2"/>
<feature type="domain" description="Translation elongation factor EFTs/EF1B dimerisation" evidence="8">
    <location>
        <begin position="72"/>
        <end position="286"/>
    </location>
</feature>
<dbReference type="PROSITE" id="PS01126">
    <property type="entry name" value="EF_TS_1"/>
    <property type="match status" value="1"/>
</dbReference>
<dbReference type="CDD" id="cd14275">
    <property type="entry name" value="UBA_EF-Ts"/>
    <property type="match status" value="1"/>
</dbReference>
<dbReference type="PROSITE" id="PS01127">
    <property type="entry name" value="EF_TS_2"/>
    <property type="match status" value="1"/>
</dbReference>
<dbReference type="InterPro" id="IPR009060">
    <property type="entry name" value="UBA-like_sf"/>
</dbReference>
<dbReference type="Proteomes" id="UP000267841">
    <property type="component" value="Unassembled WGS sequence"/>
</dbReference>
<dbReference type="AlphaFoldDB" id="A0A497XNS5"/>
<dbReference type="FunFam" id="1.10.286.20:FF:000001">
    <property type="entry name" value="Elongation factor Ts"/>
    <property type="match status" value="1"/>
</dbReference>
<dbReference type="SUPFAM" id="SSF54713">
    <property type="entry name" value="Elongation factor Ts (EF-Ts), dimerisation domain"/>
    <property type="match status" value="2"/>
</dbReference>
<dbReference type="Gene3D" id="1.10.286.20">
    <property type="match status" value="1"/>
</dbReference>
<evidence type="ECO:0000256" key="5">
    <source>
        <dbReference type="HAMAP-Rule" id="MF_00050"/>
    </source>
</evidence>
<accession>A0A497XNS5</accession>
<evidence type="ECO:0000256" key="2">
    <source>
        <dbReference type="ARBA" id="ARBA00016956"/>
    </source>
</evidence>